<evidence type="ECO:0000313" key="2">
    <source>
        <dbReference type="Proteomes" id="UP000290608"/>
    </source>
</evidence>
<dbReference type="AlphaFoldDB" id="A0A4Q0PN04"/>
<dbReference type="STRING" id="1122159.SAMN02745246_01501"/>
<accession>A0A4Q0PN04</accession>
<reference evidence="1 2" key="1">
    <citation type="submission" date="2018-07" db="EMBL/GenBank/DDBJ databases">
        <title>Leeuwenhoekiella genomics.</title>
        <authorList>
            <person name="Tahon G."/>
            <person name="Willems A."/>
        </authorList>
    </citation>
    <scope>NUCLEOTIDE SEQUENCE [LARGE SCALE GENOMIC DNA]</scope>
    <source>
        <strain evidence="1 2">LMG 1345</strain>
    </source>
</reference>
<evidence type="ECO:0000313" key="1">
    <source>
        <dbReference type="EMBL" id="RXG31857.1"/>
    </source>
</evidence>
<sequence length="131" mass="15891">MKFTIIICCLFFHFIPSNIQSDKIKAIQVILNFEEFNNYLHPEIKERSPYILLKNKYFSENSKIYINSKQVLFKNKIDIKDRNYLEIKNFDCQGDNIYFSIFYSIENIEFKGCLTLREDKWLINNYDIIVY</sequence>
<dbReference type="EMBL" id="QOVL01000006">
    <property type="protein sequence ID" value="RXG31857.1"/>
    <property type="molecule type" value="Genomic_DNA"/>
</dbReference>
<gene>
    <name evidence="1" type="ORF">DSL99_1681</name>
</gene>
<proteinExistence type="predicted"/>
<organism evidence="1 2">
    <name type="scientific">Leeuwenhoekiella marinoflava</name>
    <dbReference type="NCBI Taxonomy" id="988"/>
    <lineage>
        <taxon>Bacteria</taxon>
        <taxon>Pseudomonadati</taxon>
        <taxon>Bacteroidota</taxon>
        <taxon>Flavobacteriia</taxon>
        <taxon>Flavobacteriales</taxon>
        <taxon>Flavobacteriaceae</taxon>
        <taxon>Leeuwenhoekiella</taxon>
    </lineage>
</organism>
<protein>
    <submittedName>
        <fullName evidence="1">Uncharacterized protein</fullName>
    </submittedName>
</protein>
<comment type="caution">
    <text evidence="1">The sequence shown here is derived from an EMBL/GenBank/DDBJ whole genome shotgun (WGS) entry which is preliminary data.</text>
</comment>
<dbReference type="Proteomes" id="UP000290608">
    <property type="component" value="Unassembled WGS sequence"/>
</dbReference>
<name>A0A4Q0PN04_9FLAO</name>
<dbReference type="RefSeq" id="WP_073098615.1">
    <property type="nucleotide sequence ID" value="NZ_QOVL01000006.1"/>
</dbReference>